<protein>
    <recommendedName>
        <fullName evidence="4">Carboxymuconolactone decarboxylase-like domain-containing protein</fullName>
    </recommendedName>
</protein>
<feature type="region of interest" description="Disordered" evidence="1">
    <location>
        <begin position="1"/>
        <end position="24"/>
    </location>
</feature>
<evidence type="ECO:0000313" key="3">
    <source>
        <dbReference type="Proteomes" id="UP000019141"/>
    </source>
</evidence>
<dbReference type="InterPro" id="IPR029032">
    <property type="entry name" value="AhpD-like"/>
</dbReference>
<reference evidence="2 3" key="1">
    <citation type="journal article" date="2014" name="Nature">
        <title>An environmental bacterial taxon with a large and distinct metabolic repertoire.</title>
        <authorList>
            <person name="Wilson M.C."/>
            <person name="Mori T."/>
            <person name="Ruckert C."/>
            <person name="Uria A.R."/>
            <person name="Helf M.J."/>
            <person name="Takada K."/>
            <person name="Gernert C."/>
            <person name="Steffens U.A."/>
            <person name="Heycke N."/>
            <person name="Schmitt S."/>
            <person name="Rinke C."/>
            <person name="Helfrich E.J."/>
            <person name="Brachmann A.O."/>
            <person name="Gurgui C."/>
            <person name="Wakimoto T."/>
            <person name="Kracht M."/>
            <person name="Crusemann M."/>
            <person name="Hentschel U."/>
            <person name="Abe I."/>
            <person name="Matsunaga S."/>
            <person name="Kalinowski J."/>
            <person name="Takeyama H."/>
            <person name="Piel J."/>
        </authorList>
    </citation>
    <scope>NUCLEOTIDE SEQUENCE [LARGE SCALE GENOMIC DNA]</scope>
    <source>
        <strain evidence="3">TSY1</strain>
    </source>
</reference>
<feature type="compositionally biased region" description="Polar residues" evidence="1">
    <location>
        <begin position="1"/>
        <end position="11"/>
    </location>
</feature>
<evidence type="ECO:0000256" key="1">
    <source>
        <dbReference type="SAM" id="MobiDB-lite"/>
    </source>
</evidence>
<gene>
    <name evidence="2" type="ORF">ETSY1_26695</name>
</gene>
<accession>W4LGG2</accession>
<organism evidence="2 3">
    <name type="scientific">Entotheonella factor</name>
    <dbReference type="NCBI Taxonomy" id="1429438"/>
    <lineage>
        <taxon>Bacteria</taxon>
        <taxon>Pseudomonadati</taxon>
        <taxon>Nitrospinota/Tectimicrobiota group</taxon>
        <taxon>Candidatus Tectimicrobiota</taxon>
        <taxon>Candidatus Entotheonellia</taxon>
        <taxon>Candidatus Entotheonellales</taxon>
        <taxon>Candidatus Entotheonellaceae</taxon>
        <taxon>Candidatus Entotheonella</taxon>
    </lineage>
</organism>
<dbReference type="HOGENOM" id="CLU_2192210_0_0_7"/>
<name>W4LGG2_ENTF1</name>
<dbReference type="Gene3D" id="1.20.1290.10">
    <property type="entry name" value="AhpD-like"/>
    <property type="match status" value="1"/>
</dbReference>
<proteinExistence type="predicted"/>
<dbReference type="Proteomes" id="UP000019141">
    <property type="component" value="Unassembled WGS sequence"/>
</dbReference>
<dbReference type="EMBL" id="AZHW01000790">
    <property type="protein sequence ID" value="ETW96426.1"/>
    <property type="molecule type" value="Genomic_DNA"/>
</dbReference>
<sequence>MVRSASAMQESLTEDKIQSMHDYEQSDLTEREKMALRLADKLSFDHRGIDAPFMARLKAQFSEEEIIDLGMASAFLFGWGRFIEAFGIVPDAWPQPEDATSQAPWEPKA</sequence>
<evidence type="ECO:0008006" key="4">
    <source>
        <dbReference type="Google" id="ProtNLM"/>
    </source>
</evidence>
<comment type="caution">
    <text evidence="2">The sequence shown here is derived from an EMBL/GenBank/DDBJ whole genome shotgun (WGS) entry which is preliminary data.</text>
</comment>
<dbReference type="AlphaFoldDB" id="W4LGG2"/>
<keyword evidence="3" id="KW-1185">Reference proteome</keyword>
<evidence type="ECO:0000313" key="2">
    <source>
        <dbReference type="EMBL" id="ETW96426.1"/>
    </source>
</evidence>
<dbReference type="SUPFAM" id="SSF69118">
    <property type="entry name" value="AhpD-like"/>
    <property type="match status" value="1"/>
</dbReference>
<feature type="compositionally biased region" description="Basic and acidic residues" evidence="1">
    <location>
        <begin position="13"/>
        <end position="24"/>
    </location>
</feature>